<comment type="caution">
    <text evidence="2">The sequence shown here is derived from an EMBL/GenBank/DDBJ whole genome shotgun (WGS) entry which is preliminary data.</text>
</comment>
<name>A0A314YM27_PRUYE</name>
<dbReference type="InterPro" id="IPR052276">
    <property type="entry name" value="Diphthamide-biosynth_chaperone"/>
</dbReference>
<dbReference type="PANTHER" id="PTHR44240:SF10">
    <property type="entry name" value="J DOMAIN-CONTAINING PROTEIN"/>
    <property type="match status" value="1"/>
</dbReference>
<dbReference type="CDD" id="cd06257">
    <property type="entry name" value="DnaJ"/>
    <property type="match status" value="1"/>
</dbReference>
<dbReference type="InterPro" id="IPR001623">
    <property type="entry name" value="DnaJ_domain"/>
</dbReference>
<dbReference type="Gene3D" id="1.10.287.110">
    <property type="entry name" value="DnaJ domain"/>
    <property type="match status" value="1"/>
</dbReference>
<dbReference type="PRINTS" id="PR00625">
    <property type="entry name" value="JDOMAIN"/>
</dbReference>
<dbReference type="AlphaFoldDB" id="A0A314YM27"/>
<dbReference type="InterPro" id="IPR018253">
    <property type="entry name" value="DnaJ_domain_CS"/>
</dbReference>
<accession>A0A314YM27</accession>
<evidence type="ECO:0000313" key="2">
    <source>
        <dbReference type="EMBL" id="PQQ07300.1"/>
    </source>
</evidence>
<evidence type="ECO:0000313" key="3">
    <source>
        <dbReference type="Proteomes" id="UP000250321"/>
    </source>
</evidence>
<evidence type="ECO:0000259" key="1">
    <source>
        <dbReference type="PROSITE" id="PS50076"/>
    </source>
</evidence>
<dbReference type="SUPFAM" id="SSF46565">
    <property type="entry name" value="Chaperone J-domain"/>
    <property type="match status" value="1"/>
</dbReference>
<dbReference type="PANTHER" id="PTHR44240">
    <property type="entry name" value="DNAJ DOMAIN (PROKARYOTIC HEAT SHOCK PROTEIN)-RELATED"/>
    <property type="match status" value="1"/>
</dbReference>
<organism evidence="2 3">
    <name type="scientific">Prunus yedoensis var. nudiflora</name>
    <dbReference type="NCBI Taxonomy" id="2094558"/>
    <lineage>
        <taxon>Eukaryota</taxon>
        <taxon>Viridiplantae</taxon>
        <taxon>Streptophyta</taxon>
        <taxon>Embryophyta</taxon>
        <taxon>Tracheophyta</taxon>
        <taxon>Spermatophyta</taxon>
        <taxon>Magnoliopsida</taxon>
        <taxon>eudicotyledons</taxon>
        <taxon>Gunneridae</taxon>
        <taxon>Pentapetalae</taxon>
        <taxon>rosids</taxon>
        <taxon>fabids</taxon>
        <taxon>Rosales</taxon>
        <taxon>Rosaceae</taxon>
        <taxon>Amygdaloideae</taxon>
        <taxon>Amygdaleae</taxon>
        <taxon>Prunus</taxon>
    </lineage>
</organism>
<dbReference type="PROSITE" id="PS00636">
    <property type="entry name" value="DNAJ_1"/>
    <property type="match status" value="1"/>
</dbReference>
<dbReference type="OrthoDB" id="445556at2759"/>
<protein>
    <submittedName>
        <fullName evidence="2">Chaperone protein dnaJ 11 chloroplastic-like</fullName>
    </submittedName>
</protein>
<dbReference type="Pfam" id="PF00226">
    <property type="entry name" value="DnaJ"/>
    <property type="match status" value="1"/>
</dbReference>
<reference evidence="2 3" key="1">
    <citation type="submission" date="2018-02" db="EMBL/GenBank/DDBJ databases">
        <title>Draft genome of wild Prunus yedoensis var. nudiflora.</title>
        <authorList>
            <person name="Baek S."/>
            <person name="Kim J.-H."/>
            <person name="Choi K."/>
            <person name="Kim G.-B."/>
            <person name="Cho A."/>
            <person name="Jang H."/>
            <person name="Shin C.-H."/>
            <person name="Yu H.-J."/>
            <person name="Mun J.-H."/>
        </authorList>
    </citation>
    <scope>NUCLEOTIDE SEQUENCE [LARGE SCALE GENOMIC DNA]</scope>
    <source>
        <strain evidence="3">cv. Jeju island</strain>
        <tissue evidence="2">Leaf</tissue>
    </source>
</reference>
<dbReference type="PROSITE" id="PS50076">
    <property type="entry name" value="DNAJ_2"/>
    <property type="match status" value="1"/>
</dbReference>
<proteinExistence type="predicted"/>
<dbReference type="SMART" id="SM00271">
    <property type="entry name" value="DnaJ"/>
    <property type="match status" value="1"/>
</dbReference>
<dbReference type="EMBL" id="PJQY01000872">
    <property type="protein sequence ID" value="PQQ07300.1"/>
    <property type="molecule type" value="Genomic_DNA"/>
</dbReference>
<feature type="domain" description="J" evidence="1">
    <location>
        <begin position="9"/>
        <end position="76"/>
    </location>
</feature>
<keyword evidence="3" id="KW-1185">Reference proteome</keyword>
<gene>
    <name evidence="2" type="ORF">Pyn_29155</name>
</gene>
<dbReference type="STRING" id="2094558.A0A314YM27"/>
<dbReference type="InterPro" id="IPR036869">
    <property type="entry name" value="J_dom_sf"/>
</dbReference>
<sequence>MAAVSSTSTLYEVLGLTMGASGHEIKAAYRRLARSCHPDVVAMNQKQTSANEFMKIHAAYATLSDPDKRANYDRDLYRCPQPFRSSSYSSASMAAAASAMAGSSRRTYRNWETDQCW</sequence>
<dbReference type="Proteomes" id="UP000250321">
    <property type="component" value="Unassembled WGS sequence"/>
</dbReference>